<keyword evidence="2" id="KW-1185">Reference proteome</keyword>
<name>A0A917DTB3_9BACL</name>
<reference evidence="1" key="1">
    <citation type="journal article" date="2014" name="Int. J. Syst. Evol. Microbiol.">
        <title>Complete genome sequence of Corynebacterium casei LMG S-19264T (=DSM 44701T), isolated from a smear-ripened cheese.</title>
        <authorList>
            <consortium name="US DOE Joint Genome Institute (JGI-PGF)"/>
            <person name="Walter F."/>
            <person name="Albersmeier A."/>
            <person name="Kalinowski J."/>
            <person name="Ruckert C."/>
        </authorList>
    </citation>
    <scope>NUCLEOTIDE SEQUENCE</scope>
    <source>
        <strain evidence="1">CGMCC 1.15178</strain>
    </source>
</reference>
<sequence length="108" mass="12133">MTVRYVLNCYNTTITVKQEDDSLGQYDVNIQSNNSPFGSGNTLFSAHSEEQAVRIANQLCSFYALARENGYYLKGKAFTKPDRRDILAEEVLSFERSNEDMHALLAGA</sequence>
<dbReference type="EMBL" id="BMHP01000002">
    <property type="protein sequence ID" value="GGD66893.1"/>
    <property type="molecule type" value="Genomic_DNA"/>
</dbReference>
<proteinExistence type="predicted"/>
<evidence type="ECO:0000313" key="2">
    <source>
        <dbReference type="Proteomes" id="UP000612456"/>
    </source>
</evidence>
<gene>
    <name evidence="1" type="ORF">GCM10010911_25820</name>
</gene>
<accession>A0A917DTB3</accession>
<dbReference type="AlphaFoldDB" id="A0A917DTB3"/>
<protein>
    <submittedName>
        <fullName evidence="1">Uncharacterized protein</fullName>
    </submittedName>
</protein>
<comment type="caution">
    <text evidence="1">The sequence shown here is derived from an EMBL/GenBank/DDBJ whole genome shotgun (WGS) entry which is preliminary data.</text>
</comment>
<reference evidence="1" key="2">
    <citation type="submission" date="2020-09" db="EMBL/GenBank/DDBJ databases">
        <authorList>
            <person name="Sun Q."/>
            <person name="Zhou Y."/>
        </authorList>
    </citation>
    <scope>NUCLEOTIDE SEQUENCE</scope>
    <source>
        <strain evidence="1">CGMCC 1.15178</strain>
    </source>
</reference>
<evidence type="ECO:0000313" key="1">
    <source>
        <dbReference type="EMBL" id="GGD66893.1"/>
    </source>
</evidence>
<dbReference type="RefSeq" id="WP_188992371.1">
    <property type="nucleotide sequence ID" value="NZ_BMHP01000002.1"/>
</dbReference>
<dbReference type="Proteomes" id="UP000612456">
    <property type="component" value="Unassembled WGS sequence"/>
</dbReference>
<organism evidence="1 2">
    <name type="scientific">Paenibacillus nasutitermitis</name>
    <dbReference type="NCBI Taxonomy" id="1652958"/>
    <lineage>
        <taxon>Bacteria</taxon>
        <taxon>Bacillati</taxon>
        <taxon>Bacillota</taxon>
        <taxon>Bacilli</taxon>
        <taxon>Bacillales</taxon>
        <taxon>Paenibacillaceae</taxon>
        <taxon>Paenibacillus</taxon>
    </lineage>
</organism>